<proteinExistence type="predicted"/>
<feature type="region of interest" description="Disordered" evidence="1">
    <location>
        <begin position="1"/>
        <end position="150"/>
    </location>
</feature>
<accession>A0A8H3IU64</accession>
<feature type="compositionally biased region" description="Low complexity" evidence="1">
    <location>
        <begin position="261"/>
        <end position="271"/>
    </location>
</feature>
<dbReference type="Proteomes" id="UP000664521">
    <property type="component" value="Unassembled WGS sequence"/>
</dbReference>
<dbReference type="PANTHER" id="PTHR39610">
    <property type="entry name" value="BZIP DOMAIN-CONTAINING PROTEIN-RELATED"/>
    <property type="match status" value="1"/>
</dbReference>
<evidence type="ECO:0000256" key="1">
    <source>
        <dbReference type="SAM" id="MobiDB-lite"/>
    </source>
</evidence>
<feature type="region of interest" description="Disordered" evidence="1">
    <location>
        <begin position="257"/>
        <end position="285"/>
    </location>
</feature>
<feature type="compositionally biased region" description="Polar residues" evidence="1">
    <location>
        <begin position="307"/>
        <end position="321"/>
    </location>
</feature>
<feature type="compositionally biased region" description="Polar residues" evidence="1">
    <location>
        <begin position="20"/>
        <end position="43"/>
    </location>
</feature>
<dbReference type="PANTHER" id="PTHR39610:SF2">
    <property type="entry name" value="BZIP DOMAIN-CONTAINING PROTEIN"/>
    <property type="match status" value="1"/>
</dbReference>
<reference evidence="2" key="1">
    <citation type="submission" date="2021-03" db="EMBL/GenBank/DDBJ databases">
        <authorList>
            <person name="Tagirdzhanova G."/>
        </authorList>
    </citation>
    <scope>NUCLEOTIDE SEQUENCE</scope>
</reference>
<feature type="compositionally biased region" description="Polar residues" evidence="1">
    <location>
        <begin position="75"/>
        <end position="90"/>
    </location>
</feature>
<evidence type="ECO:0000313" key="3">
    <source>
        <dbReference type="Proteomes" id="UP000664521"/>
    </source>
</evidence>
<dbReference type="OrthoDB" id="5407781at2759"/>
<dbReference type="EMBL" id="CAJPDS010000070">
    <property type="protein sequence ID" value="CAF9933730.1"/>
    <property type="molecule type" value="Genomic_DNA"/>
</dbReference>
<feature type="compositionally biased region" description="Low complexity" evidence="1">
    <location>
        <begin position="59"/>
        <end position="69"/>
    </location>
</feature>
<feature type="compositionally biased region" description="Low complexity" evidence="1">
    <location>
        <begin position="113"/>
        <end position="129"/>
    </location>
</feature>
<dbReference type="AlphaFoldDB" id="A0A8H3IU64"/>
<organism evidence="2 3">
    <name type="scientific">Heterodermia speciosa</name>
    <dbReference type="NCBI Taxonomy" id="116794"/>
    <lineage>
        <taxon>Eukaryota</taxon>
        <taxon>Fungi</taxon>
        <taxon>Dikarya</taxon>
        <taxon>Ascomycota</taxon>
        <taxon>Pezizomycotina</taxon>
        <taxon>Lecanoromycetes</taxon>
        <taxon>OSLEUM clade</taxon>
        <taxon>Lecanoromycetidae</taxon>
        <taxon>Caliciales</taxon>
        <taxon>Physciaceae</taxon>
        <taxon>Heterodermia</taxon>
    </lineage>
</organism>
<feature type="compositionally biased region" description="Low complexity" evidence="1">
    <location>
        <begin position="1"/>
        <end position="19"/>
    </location>
</feature>
<feature type="compositionally biased region" description="Polar residues" evidence="1">
    <location>
        <begin position="178"/>
        <end position="202"/>
    </location>
</feature>
<keyword evidence="3" id="KW-1185">Reference proteome</keyword>
<protein>
    <submittedName>
        <fullName evidence="2">Uncharacterized protein</fullName>
    </submittedName>
</protein>
<feature type="region of interest" description="Disordered" evidence="1">
    <location>
        <begin position="178"/>
        <end position="245"/>
    </location>
</feature>
<gene>
    <name evidence="2" type="ORF">HETSPECPRED_008977</name>
</gene>
<sequence length="346" mass="37680">MPDLNSLPPSRPSSNSQSRVYGNNQESLPGQPGSNSPRASSVSLAAAATINAGMQNQGSRRSSTSSNRNRPPHTPSQRRSNVAMNLSLNDPAQPGPGEFQPSDQSPSIGQVFRTSSPRSPRGPYSPSFPQQHHRTPSLGELHQELEQESEAQVNRLLEAIRQQQITLQNAQQHAVYTPSTSTAAIDDSTPTSERSFSFQNVPGTLPMSVHNPRPRSPIPRGSLELSRQSSHRSRTPSRNTSPMLRPVSAGLQAHGEDWQLSSSGMSRGDSQSSRDESTYYQAETQTLTRENQMLRMRIRELERQLHDGSSSNSPVTPSNLAASHAEGANAPHGITGESLEDRDDKD</sequence>
<evidence type="ECO:0000313" key="2">
    <source>
        <dbReference type="EMBL" id="CAF9933730.1"/>
    </source>
</evidence>
<comment type="caution">
    <text evidence="2">The sequence shown here is derived from an EMBL/GenBank/DDBJ whole genome shotgun (WGS) entry which is preliminary data.</text>
</comment>
<name>A0A8H3IU64_9LECA</name>
<feature type="region of interest" description="Disordered" evidence="1">
    <location>
        <begin position="300"/>
        <end position="346"/>
    </location>
</feature>